<proteinExistence type="predicted"/>
<keyword evidence="2" id="KW-1133">Transmembrane helix</keyword>
<accession>A0A2W1JK39</accession>
<keyword evidence="2" id="KW-0812">Transmembrane</keyword>
<feature type="compositionally biased region" description="Polar residues" evidence="1">
    <location>
        <begin position="393"/>
        <end position="406"/>
    </location>
</feature>
<dbReference type="InterPro" id="IPR039342">
    <property type="entry name" value="TGD2-like"/>
</dbReference>
<sequence>MRSRVVREGSVGLLILSGLGVFVGLFAWIRGITFGGSSYALKVQLPETLGLDVGSPVRFRGVKVGEITSLKAQTNGVLVGMDIEPATLLIPKESRIEASQSGFIGQIALDFRPQPEAEPLKVTDALTPFEPNCDRNLILCDGDQLDGEVGANFDALIRATTNIANQLGENDLQQTLANLSTASRSVTQLSRSARVTLRDVSGAATGLSQLSQETRQQLQAVDGITASVTKAANQVGELGPKFSRTADQLSGAATEVTSLIQANRGTLVATLNNLRDTSQDLKTVVNDLEPIIGRVEQGKLIENLETLAANGAQASETLNKLTTSLDDPAALLGVAQTLDSARVTFQNTQKITTDLEQLTGNQEFRENLIRLINGLSKLLSSTQSLEQQLYATRNGSQPTPQHQANSPKVKPRVTIQN</sequence>
<dbReference type="AlphaFoldDB" id="A0A2W1JK39"/>
<dbReference type="PANTHER" id="PTHR34675">
    <property type="entry name" value="PROTEIN TRIGALACTOSYLDIACYLGLYCEROL 2, CHLOROPLASTIC"/>
    <property type="match status" value="1"/>
</dbReference>
<keyword evidence="5" id="KW-1185">Reference proteome</keyword>
<comment type="caution">
    <text evidence="4">The sequence shown here is derived from an EMBL/GenBank/DDBJ whole genome shotgun (WGS) entry which is preliminary data.</text>
</comment>
<evidence type="ECO:0000256" key="2">
    <source>
        <dbReference type="SAM" id="Phobius"/>
    </source>
</evidence>
<dbReference type="Proteomes" id="UP000248857">
    <property type="component" value="Unassembled WGS sequence"/>
</dbReference>
<evidence type="ECO:0000313" key="5">
    <source>
        <dbReference type="Proteomes" id="UP000248857"/>
    </source>
</evidence>
<feature type="transmembrane region" description="Helical" evidence="2">
    <location>
        <begin position="12"/>
        <end position="29"/>
    </location>
</feature>
<dbReference type="RefSeq" id="WP_110988137.1">
    <property type="nucleotide sequence ID" value="NZ_CAWNWM010000018.1"/>
</dbReference>
<feature type="region of interest" description="Disordered" evidence="1">
    <location>
        <begin position="393"/>
        <end position="417"/>
    </location>
</feature>
<reference evidence="4 5" key="1">
    <citation type="journal article" date="2018" name="Sci. Rep.">
        <title>A novel species of the marine cyanobacterium Acaryochloris with a unique pigment content and lifestyle.</title>
        <authorList>
            <person name="Partensky F."/>
            <person name="Six C."/>
            <person name="Ratin M."/>
            <person name="Garczarek L."/>
            <person name="Vaulot D."/>
            <person name="Probert I."/>
            <person name="Calteau A."/>
            <person name="Gourvil P."/>
            <person name="Marie D."/>
            <person name="Grebert T."/>
            <person name="Bouchier C."/>
            <person name="Le Panse S."/>
            <person name="Gachenot M."/>
            <person name="Rodriguez F."/>
            <person name="Garrido J.L."/>
        </authorList>
    </citation>
    <scope>NUCLEOTIDE SEQUENCE [LARGE SCALE GENOMIC DNA]</scope>
    <source>
        <strain evidence="4 5">RCC1774</strain>
    </source>
</reference>
<dbReference type="EMBL" id="PQWO01000018">
    <property type="protein sequence ID" value="PZD71352.1"/>
    <property type="molecule type" value="Genomic_DNA"/>
</dbReference>
<feature type="domain" description="Mce/MlaD" evidence="3">
    <location>
        <begin position="38"/>
        <end position="113"/>
    </location>
</feature>
<name>A0A2W1JK39_9CYAN</name>
<keyword evidence="2" id="KW-0472">Membrane</keyword>
<evidence type="ECO:0000259" key="3">
    <source>
        <dbReference type="Pfam" id="PF02470"/>
    </source>
</evidence>
<organism evidence="4 5">
    <name type="scientific">Acaryochloris thomasi RCC1774</name>
    <dbReference type="NCBI Taxonomy" id="1764569"/>
    <lineage>
        <taxon>Bacteria</taxon>
        <taxon>Bacillati</taxon>
        <taxon>Cyanobacteriota</taxon>
        <taxon>Cyanophyceae</taxon>
        <taxon>Acaryochloridales</taxon>
        <taxon>Acaryochloridaceae</taxon>
        <taxon>Acaryochloris</taxon>
        <taxon>Acaryochloris thomasi</taxon>
    </lineage>
</organism>
<dbReference type="OrthoDB" id="460587at2"/>
<dbReference type="InterPro" id="IPR003399">
    <property type="entry name" value="Mce/MlaD"/>
</dbReference>
<evidence type="ECO:0000256" key="1">
    <source>
        <dbReference type="SAM" id="MobiDB-lite"/>
    </source>
</evidence>
<dbReference type="Pfam" id="PF02470">
    <property type="entry name" value="MlaD"/>
    <property type="match status" value="1"/>
</dbReference>
<protein>
    <recommendedName>
        <fullName evidence="3">Mce/MlaD domain-containing protein</fullName>
    </recommendedName>
</protein>
<dbReference type="PANTHER" id="PTHR34675:SF1">
    <property type="entry name" value="PROTEIN TRIGALACTOSYLDIACYLGLYCEROL 2, CHLOROPLASTIC"/>
    <property type="match status" value="1"/>
</dbReference>
<gene>
    <name evidence="4" type="ORF">C1752_06631</name>
</gene>
<evidence type="ECO:0000313" key="4">
    <source>
        <dbReference type="EMBL" id="PZD71352.1"/>
    </source>
</evidence>